<dbReference type="OrthoDB" id="6773532at2759"/>
<accession>A0A8J5D404</accession>
<evidence type="ECO:0000313" key="2">
    <source>
        <dbReference type="Proteomes" id="UP000770661"/>
    </source>
</evidence>
<dbReference type="Gene3D" id="3.30.40.10">
    <property type="entry name" value="Zinc/RING finger domain, C3HC4 (zinc finger)"/>
    <property type="match status" value="1"/>
</dbReference>
<comment type="caution">
    <text evidence="1">The sequence shown here is derived from an EMBL/GenBank/DDBJ whole genome shotgun (WGS) entry which is preliminary data.</text>
</comment>
<dbReference type="EMBL" id="JACEEZ010002764">
    <property type="protein sequence ID" value="KAG0727995.1"/>
    <property type="molecule type" value="Genomic_DNA"/>
</dbReference>
<dbReference type="AlphaFoldDB" id="A0A8J5D404"/>
<gene>
    <name evidence="1" type="ORF">GWK47_033457</name>
</gene>
<evidence type="ECO:0000313" key="1">
    <source>
        <dbReference type="EMBL" id="KAG0727995.1"/>
    </source>
</evidence>
<keyword evidence="2" id="KW-1185">Reference proteome</keyword>
<reference evidence="1" key="1">
    <citation type="submission" date="2020-07" db="EMBL/GenBank/DDBJ databases">
        <title>The High-quality genome of the commercially important snow crab, Chionoecetes opilio.</title>
        <authorList>
            <person name="Jeong J.-H."/>
            <person name="Ryu S."/>
        </authorList>
    </citation>
    <scope>NUCLEOTIDE SEQUENCE</scope>
    <source>
        <strain evidence="1">MADBK_172401_WGS</strain>
        <tissue evidence="1">Digestive gland</tissue>
    </source>
</reference>
<protein>
    <submittedName>
        <fullName evidence="1">Uncharacterized protein</fullName>
    </submittedName>
</protein>
<dbReference type="InterPro" id="IPR013083">
    <property type="entry name" value="Znf_RING/FYVE/PHD"/>
</dbReference>
<name>A0A8J5D404_CHIOP</name>
<dbReference type="InterPro" id="IPR011011">
    <property type="entry name" value="Znf_FYVE_PHD"/>
</dbReference>
<dbReference type="Proteomes" id="UP000770661">
    <property type="component" value="Unassembled WGS sequence"/>
</dbReference>
<proteinExistence type="predicted"/>
<sequence>MADSDVLIELRQLRAQLHDLTEARSGHDDVVRDLGDAVASLKKENAELRELLGKRGVPSSPVPLPRRRVAAWTQVKNKETGRGRPQTPPPETRNSFATLVDECAEVGVGKTVEPSLSSGFPAFLQQAITCDGCNKWQHRICGINISQAQYIKAVREGTDIKWSCQQCSTPNTPPRPDLTQLSTPPASHFPPAKRQRLFSLSSSPDVAHLLNTSDVSFTDLPSHSTADVGFCTPCWCPSGNRGIQVISHPKSIG</sequence>
<organism evidence="1 2">
    <name type="scientific">Chionoecetes opilio</name>
    <name type="common">Atlantic snow crab</name>
    <name type="synonym">Cancer opilio</name>
    <dbReference type="NCBI Taxonomy" id="41210"/>
    <lineage>
        <taxon>Eukaryota</taxon>
        <taxon>Metazoa</taxon>
        <taxon>Ecdysozoa</taxon>
        <taxon>Arthropoda</taxon>
        <taxon>Crustacea</taxon>
        <taxon>Multicrustacea</taxon>
        <taxon>Malacostraca</taxon>
        <taxon>Eumalacostraca</taxon>
        <taxon>Eucarida</taxon>
        <taxon>Decapoda</taxon>
        <taxon>Pleocyemata</taxon>
        <taxon>Brachyura</taxon>
        <taxon>Eubrachyura</taxon>
        <taxon>Majoidea</taxon>
        <taxon>Majidae</taxon>
        <taxon>Chionoecetes</taxon>
    </lineage>
</organism>
<dbReference type="SUPFAM" id="SSF57903">
    <property type="entry name" value="FYVE/PHD zinc finger"/>
    <property type="match status" value="1"/>
</dbReference>